<feature type="binding site" evidence="2">
    <location>
        <begin position="65"/>
        <end position="67"/>
    </location>
    <ligand>
        <name>substrate</name>
    </ligand>
</feature>
<dbReference type="GO" id="GO:0000287">
    <property type="term" value="F:magnesium ion binding"/>
    <property type="evidence" value="ECO:0007669"/>
    <property type="project" value="UniProtKB-UniRule"/>
</dbReference>
<protein>
    <recommendedName>
        <fullName evidence="2">Isoprenyl transferase</fullName>
        <ecNumber evidence="2">2.5.1.-</ecNumber>
    </recommendedName>
</protein>
<dbReference type="Proteomes" id="UP001317532">
    <property type="component" value="Chromosome"/>
</dbReference>
<dbReference type="Gene3D" id="3.40.1180.10">
    <property type="entry name" value="Decaprenyl diphosphate synthase-like"/>
    <property type="match status" value="1"/>
</dbReference>
<feature type="binding site" evidence="2">
    <location>
        <position position="20"/>
    </location>
    <ligand>
        <name>Mg(2+)</name>
        <dbReference type="ChEBI" id="CHEBI:18420"/>
    </ligand>
</feature>
<feature type="binding site" evidence="2">
    <location>
        <position position="71"/>
    </location>
    <ligand>
        <name>substrate</name>
    </ligand>
</feature>
<comment type="function">
    <text evidence="2">Catalyzes the condensation of isopentenyl diphosphate (IPP) with allylic pyrophosphates generating different type of terpenoids.</text>
</comment>
<evidence type="ECO:0000256" key="1">
    <source>
        <dbReference type="ARBA" id="ARBA00022679"/>
    </source>
</evidence>
<proteinExistence type="inferred from homology"/>
<keyword evidence="4" id="KW-1185">Reference proteome</keyword>
<dbReference type="EMBL" id="AP025523">
    <property type="protein sequence ID" value="BDE05054.1"/>
    <property type="molecule type" value="Genomic_DNA"/>
</dbReference>
<feature type="active site" evidence="2">
    <location>
        <position position="20"/>
    </location>
</feature>
<accession>A0AAN2C865</accession>
<dbReference type="CDD" id="cd00475">
    <property type="entry name" value="Cis_IPPS"/>
    <property type="match status" value="1"/>
</dbReference>
<keyword evidence="2" id="KW-0479">Metal-binding</keyword>
<dbReference type="Pfam" id="PF01255">
    <property type="entry name" value="Prenyltransf"/>
    <property type="match status" value="1"/>
</dbReference>
<dbReference type="SUPFAM" id="SSF64005">
    <property type="entry name" value="Undecaprenyl diphosphate synthase"/>
    <property type="match status" value="1"/>
</dbReference>
<feature type="binding site" evidence="2">
    <location>
        <position position="37"/>
    </location>
    <ligand>
        <name>substrate</name>
    </ligand>
</feature>
<dbReference type="AlphaFoldDB" id="A0AAN2C865"/>
<dbReference type="PANTHER" id="PTHR10291:SF0">
    <property type="entry name" value="DEHYDRODOLICHYL DIPHOSPHATE SYNTHASE 2"/>
    <property type="match status" value="1"/>
</dbReference>
<reference evidence="3 4" key="1">
    <citation type="journal article" date="2022" name="ISME Commun">
        <title>Vulcanimicrobium alpinus gen. nov. sp. nov., the first cultivated representative of the candidate phylum 'Eremiobacterota', is a metabolically versatile aerobic anoxygenic phototroph.</title>
        <authorList>
            <person name="Yabe S."/>
            <person name="Muto K."/>
            <person name="Abe K."/>
            <person name="Yokota A."/>
            <person name="Staudigel H."/>
            <person name="Tebo B.M."/>
        </authorList>
    </citation>
    <scope>NUCLEOTIDE SEQUENCE [LARGE SCALE GENOMIC DNA]</scope>
    <source>
        <strain evidence="3 4">WC8-2</strain>
    </source>
</reference>
<keyword evidence="2" id="KW-0460">Magnesium</keyword>
<dbReference type="GO" id="GO:0016094">
    <property type="term" value="P:polyprenol biosynthetic process"/>
    <property type="evidence" value="ECO:0007669"/>
    <property type="project" value="TreeGrafter"/>
</dbReference>
<dbReference type="GO" id="GO:0005829">
    <property type="term" value="C:cytosol"/>
    <property type="evidence" value="ECO:0007669"/>
    <property type="project" value="TreeGrafter"/>
</dbReference>
<feature type="binding site" evidence="2">
    <location>
        <position position="207"/>
    </location>
    <ligand>
        <name>Mg(2+)</name>
        <dbReference type="ChEBI" id="CHEBI:18420"/>
    </ligand>
</feature>
<dbReference type="HAMAP" id="MF_01139">
    <property type="entry name" value="ISPT"/>
    <property type="match status" value="1"/>
</dbReference>
<dbReference type="PANTHER" id="PTHR10291">
    <property type="entry name" value="DEHYDRODOLICHYL DIPHOSPHATE SYNTHASE FAMILY MEMBER"/>
    <property type="match status" value="1"/>
</dbReference>
<feature type="binding site" evidence="2">
    <location>
        <begin position="194"/>
        <end position="196"/>
    </location>
    <ligand>
        <name>substrate</name>
    </ligand>
</feature>
<feature type="binding site" evidence="2">
    <location>
        <position position="69"/>
    </location>
    <ligand>
        <name>substrate</name>
    </ligand>
</feature>
<comment type="caution">
    <text evidence="2">Lacks conserved residue(s) required for the propagation of feature annotation.</text>
</comment>
<dbReference type="InterPro" id="IPR001441">
    <property type="entry name" value="UPP_synth-like"/>
</dbReference>
<feature type="binding site" evidence="2">
    <location>
        <position position="25"/>
    </location>
    <ligand>
        <name>substrate</name>
    </ligand>
</feature>
<feature type="binding site" evidence="2">
    <location>
        <begin position="21"/>
        <end position="24"/>
    </location>
    <ligand>
        <name>substrate</name>
    </ligand>
</feature>
<dbReference type="NCBIfam" id="TIGR00055">
    <property type="entry name" value="uppS"/>
    <property type="match status" value="1"/>
</dbReference>
<evidence type="ECO:0000313" key="3">
    <source>
        <dbReference type="EMBL" id="BDE05054.1"/>
    </source>
</evidence>
<dbReference type="GO" id="GO:0008834">
    <property type="term" value="F:ditrans,polycis-undecaprenyl-diphosphate synthase [(2E,6E)-farnesyl-diphosphate specific] activity"/>
    <property type="evidence" value="ECO:0007669"/>
    <property type="project" value="TreeGrafter"/>
</dbReference>
<evidence type="ECO:0000313" key="4">
    <source>
        <dbReference type="Proteomes" id="UP001317532"/>
    </source>
</evidence>
<dbReference type="InterPro" id="IPR036424">
    <property type="entry name" value="UPP_synth-like_sf"/>
</dbReference>
<dbReference type="EC" id="2.5.1.-" evidence="2"/>
<dbReference type="KEGG" id="vab:WPS_03300"/>
<keyword evidence="1 2" id="KW-0808">Transferase</keyword>
<organism evidence="3 4">
    <name type="scientific">Vulcanimicrobium alpinum</name>
    <dbReference type="NCBI Taxonomy" id="3016050"/>
    <lineage>
        <taxon>Bacteria</taxon>
        <taxon>Bacillati</taxon>
        <taxon>Vulcanimicrobiota</taxon>
        <taxon>Vulcanimicrobiia</taxon>
        <taxon>Vulcanimicrobiales</taxon>
        <taxon>Vulcanimicrobiaceae</taxon>
        <taxon>Vulcanimicrobium</taxon>
    </lineage>
</organism>
<sequence>MIERAPALTGAPRHVAIIMDGNRRWARARNLPALEGHRRGIGALERAVDGALRAGIAMLTVYAFSEENWSREGGEVAGLFGLAERFAREKAGALAARGVQVRVIGRRDRLPRAVVEAFRTLEDVTAHGSALLLTIAVDYGARTELRDACRSLARDVAAGRIAPEQIDEDAIAARLWTAGLPDPDLVVRTGGELRLSNFLLYQSAYAELWATPDPWPEFDATSLHRAIDAYANRERRFGR</sequence>
<comment type="subunit">
    <text evidence="2">Homodimer.</text>
</comment>
<name>A0AAN2C865_UNVUL</name>
<dbReference type="RefSeq" id="WP_317996122.1">
    <property type="nucleotide sequence ID" value="NZ_AP025523.1"/>
</dbReference>
<comment type="similarity">
    <text evidence="2">Belongs to the UPP synthase family.</text>
</comment>
<evidence type="ECO:0000256" key="2">
    <source>
        <dbReference type="HAMAP-Rule" id="MF_01139"/>
    </source>
</evidence>
<gene>
    <name evidence="3" type="primary">uppS2</name>
    <name evidence="3" type="ORF">WPS_03300</name>
</gene>
<comment type="cofactor">
    <cofactor evidence="2">
        <name>Mg(2+)</name>
        <dbReference type="ChEBI" id="CHEBI:18420"/>
    </cofactor>
    <text evidence="2">Binds 2 magnesium ions per subunit.</text>
</comment>
<dbReference type="PROSITE" id="PS01066">
    <property type="entry name" value="UPP_SYNTHASE"/>
    <property type="match status" value="1"/>
</dbReference>
<feature type="binding site" evidence="2">
    <location>
        <position position="188"/>
    </location>
    <ligand>
        <name>substrate</name>
    </ligand>
</feature>
<feature type="active site" description="Proton acceptor" evidence="2">
    <location>
        <position position="68"/>
    </location>
</feature>
<dbReference type="InterPro" id="IPR018520">
    <property type="entry name" value="UPP_synth-like_CS"/>
</dbReference>